<organism evidence="10 11">
    <name type="scientific">Paenibacillus psychroresistens</name>
    <dbReference type="NCBI Taxonomy" id="1778678"/>
    <lineage>
        <taxon>Bacteria</taxon>
        <taxon>Bacillati</taxon>
        <taxon>Bacillota</taxon>
        <taxon>Bacilli</taxon>
        <taxon>Bacillales</taxon>
        <taxon>Paenibacillaceae</taxon>
        <taxon>Paenibacillus</taxon>
    </lineage>
</organism>
<dbReference type="Pfam" id="PF00294">
    <property type="entry name" value="PfkB"/>
    <property type="match status" value="1"/>
</dbReference>
<dbReference type="PIRSF" id="PIRSF000535">
    <property type="entry name" value="1PFK/6PFK/LacC"/>
    <property type="match status" value="1"/>
</dbReference>
<dbReference type="GO" id="GO:0008662">
    <property type="term" value="F:1-phosphofructokinase activity"/>
    <property type="evidence" value="ECO:0007669"/>
    <property type="project" value="UniProtKB-UniRule"/>
</dbReference>
<dbReference type="GO" id="GO:0016052">
    <property type="term" value="P:carbohydrate catabolic process"/>
    <property type="evidence" value="ECO:0007669"/>
    <property type="project" value="UniProtKB-ARBA"/>
</dbReference>
<comment type="pathway">
    <text evidence="7">Carbohydrate metabolism; D-tagatose 6-phosphate degradation; D-glyceraldehyde 3-phosphate and glycerone phosphate from D-tagatose 6-phosphate: step 1/2.</text>
</comment>
<evidence type="ECO:0000256" key="3">
    <source>
        <dbReference type="ARBA" id="ARBA00022741"/>
    </source>
</evidence>
<accession>A0A6B8RNJ9</accession>
<gene>
    <name evidence="10" type="primary">pfkB</name>
    <name evidence="10" type="ORF">EHS13_20705</name>
</gene>
<dbReference type="Proteomes" id="UP000426246">
    <property type="component" value="Chromosome"/>
</dbReference>
<evidence type="ECO:0000259" key="9">
    <source>
        <dbReference type="Pfam" id="PF00294"/>
    </source>
</evidence>
<evidence type="ECO:0000256" key="8">
    <source>
        <dbReference type="RuleBase" id="RU369061"/>
    </source>
</evidence>
<comment type="catalytic activity">
    <reaction evidence="6 8">
        <text>beta-D-fructose 1-phosphate + ATP = beta-D-fructose 1,6-bisphosphate + ADP + H(+)</text>
        <dbReference type="Rhea" id="RHEA:14213"/>
        <dbReference type="ChEBI" id="CHEBI:15378"/>
        <dbReference type="ChEBI" id="CHEBI:30616"/>
        <dbReference type="ChEBI" id="CHEBI:32966"/>
        <dbReference type="ChEBI" id="CHEBI:138881"/>
        <dbReference type="ChEBI" id="CHEBI:456216"/>
        <dbReference type="EC" id="2.7.1.56"/>
    </reaction>
</comment>
<protein>
    <recommendedName>
        <fullName evidence="7">Tagatose-6-phosphate kinase</fullName>
        <ecNumber evidence="7">2.7.1.144</ecNumber>
    </recommendedName>
</protein>
<dbReference type="UniPathway" id="UPA00704">
    <property type="reaction ID" value="UER00715"/>
</dbReference>
<dbReference type="InterPro" id="IPR029056">
    <property type="entry name" value="Ribokinase-like"/>
</dbReference>
<dbReference type="GO" id="GO:0005829">
    <property type="term" value="C:cytosol"/>
    <property type="evidence" value="ECO:0007669"/>
    <property type="project" value="TreeGrafter"/>
</dbReference>
<keyword evidence="11" id="KW-1185">Reference proteome</keyword>
<keyword evidence="5 7" id="KW-0067">ATP-binding</keyword>
<keyword evidence="2 7" id="KW-0808">Transferase</keyword>
<proteinExistence type="inferred from homology"/>
<dbReference type="GO" id="GO:0005524">
    <property type="term" value="F:ATP binding"/>
    <property type="evidence" value="ECO:0007669"/>
    <property type="project" value="UniProtKB-UniRule"/>
</dbReference>
<dbReference type="NCBIfam" id="TIGR03168">
    <property type="entry name" value="1-PFK"/>
    <property type="match status" value="1"/>
</dbReference>
<comment type="function">
    <text evidence="8">Catalyzes the ATP-dependent phosphorylation of fructose-l-phosphate to fructose-l,6-bisphosphate.</text>
</comment>
<comment type="catalytic activity">
    <reaction evidence="7">
        <text>D-tagatofuranose 6-phosphate + ATP = D-tagatofuranose 1,6-bisphosphate + ADP + H(+)</text>
        <dbReference type="Rhea" id="RHEA:12420"/>
        <dbReference type="ChEBI" id="CHEBI:15378"/>
        <dbReference type="ChEBI" id="CHEBI:30616"/>
        <dbReference type="ChEBI" id="CHEBI:58694"/>
        <dbReference type="ChEBI" id="CHEBI:58695"/>
        <dbReference type="ChEBI" id="CHEBI:456216"/>
        <dbReference type="EC" id="2.7.1.144"/>
    </reaction>
</comment>
<evidence type="ECO:0000256" key="1">
    <source>
        <dbReference type="ARBA" id="ARBA00005380"/>
    </source>
</evidence>
<evidence type="ECO:0000313" key="10">
    <source>
        <dbReference type="EMBL" id="QGQ97135.1"/>
    </source>
</evidence>
<comment type="similarity">
    <text evidence="1">Belongs to the carbohydrate kinase pfkB family.</text>
</comment>
<dbReference type="PROSITE" id="PS00583">
    <property type="entry name" value="PFKB_KINASES_1"/>
    <property type="match status" value="1"/>
</dbReference>
<dbReference type="GO" id="GO:2001059">
    <property type="term" value="P:D-tagatose 6-phosphate catabolic process"/>
    <property type="evidence" value="ECO:0007669"/>
    <property type="project" value="UniProtKB-UniPathway"/>
</dbReference>
<keyword evidence="7" id="KW-0423">Lactose metabolism</keyword>
<dbReference type="EC" id="2.7.1.144" evidence="7"/>
<comment type="similarity">
    <text evidence="7">Belongs to the carbohydrate kinase PfkB family. LacC subfamily.</text>
</comment>
<dbReference type="InterPro" id="IPR022463">
    <property type="entry name" value="1-PFruKinase"/>
</dbReference>
<dbReference type="InterPro" id="IPR011611">
    <property type="entry name" value="PfkB_dom"/>
</dbReference>
<evidence type="ECO:0000256" key="5">
    <source>
        <dbReference type="ARBA" id="ARBA00022840"/>
    </source>
</evidence>
<dbReference type="GO" id="GO:0005988">
    <property type="term" value="P:lactose metabolic process"/>
    <property type="evidence" value="ECO:0007669"/>
    <property type="project" value="UniProtKB-KW"/>
</dbReference>
<evidence type="ECO:0000256" key="7">
    <source>
        <dbReference type="PIRNR" id="PIRNR000535"/>
    </source>
</evidence>
<dbReference type="KEGG" id="ppsc:EHS13_20705"/>
<name>A0A6B8RNJ9_9BACL</name>
<feature type="domain" description="Carbohydrate kinase PfkB" evidence="9">
    <location>
        <begin position="7"/>
        <end position="291"/>
    </location>
</feature>
<dbReference type="FunFam" id="3.40.1190.20:FF:000001">
    <property type="entry name" value="Phosphofructokinase"/>
    <property type="match status" value="1"/>
</dbReference>
<evidence type="ECO:0000313" key="11">
    <source>
        <dbReference type="Proteomes" id="UP000426246"/>
    </source>
</evidence>
<dbReference type="SUPFAM" id="SSF53613">
    <property type="entry name" value="Ribokinase-like"/>
    <property type="match status" value="1"/>
</dbReference>
<dbReference type="GO" id="GO:0044281">
    <property type="term" value="P:small molecule metabolic process"/>
    <property type="evidence" value="ECO:0007669"/>
    <property type="project" value="UniProtKB-ARBA"/>
</dbReference>
<reference evidence="11" key="1">
    <citation type="submission" date="2018-11" db="EMBL/GenBank/DDBJ databases">
        <title>Complete genome sequence of Paenibacillus sp. ML311-T8.</title>
        <authorList>
            <person name="Nam Y.-D."/>
            <person name="Kang J."/>
            <person name="Chung W.-H."/>
            <person name="Park Y.S."/>
        </authorList>
    </citation>
    <scope>NUCLEOTIDE SEQUENCE [LARGE SCALE GENOMIC DNA]</scope>
    <source>
        <strain evidence="11">ML311-T8</strain>
    </source>
</reference>
<evidence type="ECO:0000256" key="2">
    <source>
        <dbReference type="ARBA" id="ARBA00022679"/>
    </source>
</evidence>
<dbReference type="Gene3D" id="3.40.1190.20">
    <property type="match status" value="1"/>
</dbReference>
<dbReference type="GO" id="GO:0009024">
    <property type="term" value="F:tagatose-6-phosphate kinase activity"/>
    <property type="evidence" value="ECO:0007669"/>
    <property type="project" value="UniProtKB-EC"/>
</dbReference>
<dbReference type="OrthoDB" id="9801219at2"/>
<dbReference type="RefSeq" id="WP_155702236.1">
    <property type="nucleotide sequence ID" value="NZ_CP034235.1"/>
</dbReference>
<dbReference type="InterPro" id="IPR002173">
    <property type="entry name" value="Carboh/pur_kinase_PfkB_CS"/>
</dbReference>
<dbReference type="EMBL" id="CP034235">
    <property type="protein sequence ID" value="QGQ97135.1"/>
    <property type="molecule type" value="Genomic_DNA"/>
</dbReference>
<evidence type="ECO:0000256" key="6">
    <source>
        <dbReference type="ARBA" id="ARBA00047745"/>
    </source>
</evidence>
<evidence type="ECO:0000256" key="4">
    <source>
        <dbReference type="ARBA" id="ARBA00022777"/>
    </source>
</evidence>
<dbReference type="InterPro" id="IPR017583">
    <property type="entry name" value="Tagatose/fructose_Pkinase"/>
</dbReference>
<keyword evidence="3 7" id="KW-0547">Nucleotide-binding</keyword>
<sequence length="315" mass="34076">MITTTTLNAAIDKTYYVKQFKLGASHRATEVFAEAGGKGINVARTLLELGADPYAMGFLGGNNGSFIQDELDKQGIKHDFIRVSGESRINLNIIDESDYSSTEVLESGPVISVDELEQFRTKIAAQSKRTPWMVCSGSLPRGVALSTYAELIEIARNNGTKVFLDTSGEALRSSIQAKPFFIKPNEKEIAELTGQSVADEDGLFANIHALMNQGIACVTVSLGEKGSITGYQGRLYRATVPRLEIVNTVGCGDAFVAGMVVGFSQLKSIEECIRLATATGSANALTQSAGYVQMEEVERIKKIVNIEEIQWTSSK</sequence>
<dbReference type="NCBIfam" id="TIGR03828">
    <property type="entry name" value="pfkB"/>
    <property type="match status" value="1"/>
</dbReference>
<dbReference type="CDD" id="cd01164">
    <property type="entry name" value="FruK_PfkB_like"/>
    <property type="match status" value="1"/>
</dbReference>
<keyword evidence="4 8" id="KW-0418">Kinase</keyword>
<dbReference type="PANTHER" id="PTHR46566">
    <property type="entry name" value="1-PHOSPHOFRUCTOKINASE-RELATED"/>
    <property type="match status" value="1"/>
</dbReference>
<dbReference type="PANTHER" id="PTHR46566:SF2">
    <property type="entry name" value="ATP-DEPENDENT 6-PHOSPHOFRUCTOKINASE ISOZYME 2"/>
    <property type="match status" value="1"/>
</dbReference>
<dbReference type="AlphaFoldDB" id="A0A6B8RNJ9"/>